<dbReference type="PANTHER" id="PTHR33885:SF3">
    <property type="entry name" value="PHAGE SHOCK PROTEIN C"/>
    <property type="match status" value="1"/>
</dbReference>
<evidence type="ECO:0000313" key="9">
    <source>
        <dbReference type="Proteomes" id="UP000013893"/>
    </source>
</evidence>
<gene>
    <name evidence="8" type="ORF">L336_0409</name>
</gene>
<feature type="domain" description="Phage shock protein PspC N-terminal" evidence="7">
    <location>
        <begin position="101"/>
        <end position="157"/>
    </location>
</feature>
<evidence type="ECO:0000259" key="7">
    <source>
        <dbReference type="Pfam" id="PF04024"/>
    </source>
</evidence>
<dbReference type="Proteomes" id="UP000013893">
    <property type="component" value="Chromosome"/>
</dbReference>
<keyword evidence="4 6" id="KW-1133">Transmembrane helix</keyword>
<evidence type="ECO:0000256" key="6">
    <source>
        <dbReference type="SAM" id="Phobius"/>
    </source>
</evidence>
<feature type="transmembrane region" description="Helical" evidence="6">
    <location>
        <begin position="237"/>
        <end position="263"/>
    </location>
</feature>
<feature type="transmembrane region" description="Helical" evidence="6">
    <location>
        <begin position="131"/>
        <end position="156"/>
    </location>
</feature>
<feature type="transmembrane region" description="Helical" evidence="6">
    <location>
        <begin position="108"/>
        <end position="125"/>
    </location>
</feature>
<evidence type="ECO:0000256" key="3">
    <source>
        <dbReference type="ARBA" id="ARBA00022692"/>
    </source>
</evidence>
<organism evidence="8 9">
    <name type="scientific">Candidatus Saccharimonas aalborgensis</name>
    <dbReference type="NCBI Taxonomy" id="1332188"/>
    <lineage>
        <taxon>Bacteria</taxon>
        <taxon>Candidatus Saccharimonadota</taxon>
        <taxon>Candidatus Saccharimonadia</taxon>
        <taxon>Candidatus Saccharimonadales</taxon>
        <taxon>Candidatus Saccharimonadaceae</taxon>
        <taxon>Candidatus Saccharimonas</taxon>
    </lineage>
</organism>
<dbReference type="HOGENOM" id="CLU_520421_0_0_0"/>
<dbReference type="InterPro" id="IPR052027">
    <property type="entry name" value="PspC"/>
</dbReference>
<dbReference type="PANTHER" id="PTHR33885">
    <property type="entry name" value="PHAGE SHOCK PROTEIN C"/>
    <property type="match status" value="1"/>
</dbReference>
<evidence type="ECO:0000256" key="4">
    <source>
        <dbReference type="ARBA" id="ARBA00022989"/>
    </source>
</evidence>
<feature type="transmembrane region" description="Helical" evidence="6">
    <location>
        <begin position="198"/>
        <end position="225"/>
    </location>
</feature>
<keyword evidence="9" id="KW-1185">Reference proteome</keyword>
<keyword evidence="3 6" id="KW-0812">Transmembrane</keyword>
<evidence type="ECO:0000256" key="5">
    <source>
        <dbReference type="ARBA" id="ARBA00023136"/>
    </source>
</evidence>
<dbReference type="OrthoDB" id="5772680at2"/>
<proteinExistence type="predicted"/>
<accession>R4PWI3</accession>
<dbReference type="PATRIC" id="fig|1332188.3.peg.401"/>
<keyword evidence="5 6" id="KW-0472">Membrane</keyword>
<dbReference type="AlphaFoldDB" id="R4PWI3"/>
<dbReference type="EMBL" id="CP005957">
    <property type="protein sequence ID" value="AGL62117.1"/>
    <property type="molecule type" value="Genomic_DNA"/>
</dbReference>
<dbReference type="STRING" id="1332188.L336_0409"/>
<dbReference type="GO" id="GO:0005886">
    <property type="term" value="C:plasma membrane"/>
    <property type="evidence" value="ECO:0007669"/>
    <property type="project" value="UniProtKB-SubCell"/>
</dbReference>
<dbReference type="RefSeq" id="WP_015641567.1">
    <property type="nucleotide sequence ID" value="NC_021219.1"/>
</dbReference>
<reference evidence="8 9" key="1">
    <citation type="journal article" date="2013" name="Nat. Biotechnol.">
        <title>Genome sequences of rare, uncultured bacteria obtained by differential coverage binning of multiple metagenomes.</title>
        <authorList>
            <person name="Albertsen M."/>
            <person name="Hugenholtz P."/>
            <person name="Skarshewski A."/>
            <person name="Nielsen K.L."/>
            <person name="Tyson G.W."/>
            <person name="Nielsen P.H."/>
        </authorList>
    </citation>
    <scope>NUCLEOTIDE SEQUENCE [LARGE SCALE GENOMIC DNA]</scope>
    <source>
        <strain evidence="8">TM71</strain>
    </source>
</reference>
<feature type="transmembrane region" description="Helical" evidence="6">
    <location>
        <begin position="275"/>
        <end position="297"/>
    </location>
</feature>
<name>R4PWI3_9BACT</name>
<evidence type="ECO:0000313" key="8">
    <source>
        <dbReference type="EMBL" id="AGL62117.1"/>
    </source>
</evidence>
<comment type="subcellular location">
    <subcellularLocation>
        <location evidence="1">Cell membrane</location>
        <topology evidence="1">Single-pass membrane protein</topology>
    </subcellularLocation>
</comment>
<dbReference type="InterPro" id="IPR007168">
    <property type="entry name" value="Phageshock_PspC_N"/>
</dbReference>
<evidence type="ECO:0000256" key="1">
    <source>
        <dbReference type="ARBA" id="ARBA00004162"/>
    </source>
</evidence>
<protein>
    <recommendedName>
        <fullName evidence="7">Phage shock protein PspC N-terminal domain-containing protein</fullName>
    </recommendedName>
</protein>
<sequence length="523" mass="55535">MKEITRISLASFPYNVEVEAKKDLEVYLGAIKKSLGADADAMREIEARIVELLTDRDISGEKVIGTKDIDAVKAQLGDPNDFTDSENTPDIAPMAPVSSEKRLMRDPSNAMVAGVCAGLAAYFGVDVVWIRLAFILATVMSAGMMILAYIAAWVVIPISRTAANRLQMAGRPVTLASIQDESDNRLPRSEMASSLLTALRIISGIAAVAVGVIAAMSVVMVIWHVLIDTDARLDGIYWLYGGLIAAAGLLFVFFCWVIAYMLLTAKHNKRLIGTLVTVVTLGLLCFGVGAGMGYVTYRQERGLYDQRTVIPTTDMKALSGKKQLKIEADGPVVLYHVSLGVPKAVITYSPGLYKNIPTVTLDGDTIRVSAATTSCVKTPLFCSAVSLATVDIYGPPVDTLTVVRGNVYIPATNALVVNVIEGDVVMSSETQVDTITLMIGRGARVDATAASIGSLKASLSESSSLEFGIVRSLDITAPDVCSSVGAKTKVSGVSAKETSINTKPLGSVATPCLEVMITNNQPS</sequence>
<keyword evidence="2" id="KW-1003">Cell membrane</keyword>
<evidence type="ECO:0000256" key="2">
    <source>
        <dbReference type="ARBA" id="ARBA00022475"/>
    </source>
</evidence>
<dbReference type="KEGG" id="saal:L336_0409"/>
<dbReference type="Pfam" id="PF04024">
    <property type="entry name" value="PspC"/>
    <property type="match status" value="1"/>
</dbReference>